<proteinExistence type="predicted"/>
<evidence type="ECO:0008006" key="2">
    <source>
        <dbReference type="Google" id="ProtNLM"/>
    </source>
</evidence>
<gene>
    <name evidence="1" type="ORF">HS27.13</name>
</gene>
<accession>A0A0S2CG94</accession>
<protein>
    <recommendedName>
        <fullName evidence="2">Sugar transferase</fullName>
    </recommendedName>
</protein>
<name>A0A0S2CG94_CAMJU</name>
<reference evidence="1" key="1">
    <citation type="journal article" date="2015" name="PLoS ONE">
        <title>Updated Campylobacter jejuni Capsule PCR Multiplex Typing System and Its Application to Clinical Isolates from South and Southeast Asia.</title>
        <authorList>
            <person name="Poly F."/>
            <person name="Serichantalergs O."/>
            <person name="Kuroiwa J."/>
            <person name="Pootong P."/>
            <person name="Mason C."/>
            <person name="Guerry P."/>
            <person name="Parker C.T."/>
        </authorList>
    </citation>
    <scope>NUCLEOTIDE SEQUENCE</scope>
    <source>
        <strain evidence="1">RM3423</strain>
    </source>
</reference>
<dbReference type="EMBL" id="KT893437">
    <property type="protein sequence ID" value="ALN44133.1"/>
    <property type="molecule type" value="Genomic_DNA"/>
</dbReference>
<evidence type="ECO:0000313" key="1">
    <source>
        <dbReference type="EMBL" id="ALN44133.1"/>
    </source>
</evidence>
<organism evidence="1">
    <name type="scientific">Campylobacter jejuni subsp. jejuni</name>
    <dbReference type="NCBI Taxonomy" id="32022"/>
    <lineage>
        <taxon>Bacteria</taxon>
        <taxon>Pseudomonadati</taxon>
        <taxon>Campylobacterota</taxon>
        <taxon>Epsilonproteobacteria</taxon>
        <taxon>Campylobacterales</taxon>
        <taxon>Campylobacteraceae</taxon>
        <taxon>Campylobacter</taxon>
    </lineage>
</organism>
<dbReference type="AlphaFoldDB" id="A0A0S2CG94"/>
<sequence length="658" mass="79090">MNSINYYRQLWDWKNLEKEYNKNLNDIDILIDYLFFLIHIGDFEKCCHIIKNNYWRLDSKILKVDSYEVIFNKITHNGPMETLTEKIIFLIYNKNILDALNMIRDNLDNIDKFDFDICIMYLFYTCLKIGYYDLFFIECSRFLLDRQNYLSLSFMISNIIDNYYALIQNSEKSIELRINIASILSNIKFFEKGEGVNLYFYKNNYAINLPSFEDKPKIAVCLWGIFRGNYIKALDDINKLIVKPLNADLFIHTWNECHIWSGYGGDSHFARRFFDFDVYNNNFPISFREYENLKEYFPTVLNKIKEPIIESLPIQWIKEHYSVLDMECEKFNDFQEYQNENLFLKFKPYQHYHPYAISKLRYQMYKSVSLAKRYEVSCGCRYDYIIVCRLDTPPILELPLDFLKSIGSNELSISFDHLRIDDRLFAGKRDTVVKFVDKWCATLKRQSVDFYDIFSKLGQYGDELFEYFWMVECKIIPTPIPNQIDFLRVQRGMFPFFLNELLIDLDGDGKKFKCDESYKRFVEFIICNKEKYFKNYNSNFKVGAANRVKNQLAYRLGRIMVLNSKNFFDFIKTPIKLLYEVFLYKKEQKEYKIKIMKNPELKLPPLSEYLDYNEVDNIKRHLSYRLGNALIEANKNWYKGGYIKFIFVIKRLKNEVDN</sequence>